<accession>A0A066XIE5</accession>
<keyword evidence="3" id="KW-1185">Reference proteome</keyword>
<evidence type="ECO:0000313" key="3">
    <source>
        <dbReference type="Proteomes" id="UP000027238"/>
    </source>
</evidence>
<dbReference type="EMBL" id="JMSE01000639">
    <property type="protein sequence ID" value="KDN68662.1"/>
    <property type="molecule type" value="Genomic_DNA"/>
</dbReference>
<sequence>MLEICFINASFYWFSQSRKSCQTLLPSLVYQSLSSFRLPSFHQEDAWLGMRDAFENFTYEGLKGTQLDWDKHQPGLQKMTEDFLDKNGHFFWPDDNHGLVYSRDKELIKQKLKELFYATILRYNYIATRKKLNSNPPAAAAMQPTTRPAEITYDSTQHTARPAWITYDSTQPTTRPVEITYDSTQPTARPAEITYDSTQPITRPAEITYDSTQPTTRPAEITHDYTPTEATSQQGTIKPWSLSITDPRGTINNNNQI</sequence>
<proteinExistence type="predicted"/>
<comment type="caution">
    <text evidence="2">The sequence shown here is derived from an EMBL/GenBank/DDBJ whole genome shotgun (WGS) entry which is preliminary data.</text>
</comment>
<evidence type="ECO:0000256" key="1">
    <source>
        <dbReference type="SAM" id="MobiDB-lite"/>
    </source>
</evidence>
<gene>
    <name evidence="2" type="ORF">CSUB01_10959</name>
</gene>
<protein>
    <submittedName>
        <fullName evidence="2">Uncharacterized protein</fullName>
    </submittedName>
</protein>
<reference evidence="3" key="1">
    <citation type="journal article" date="2014" name="Genome Announc.">
        <title>Draft genome sequence of Colletotrichum sublineola, a destructive pathogen of cultivated sorghum.</title>
        <authorList>
            <person name="Baroncelli R."/>
            <person name="Sanz-Martin J.M."/>
            <person name="Rech G.E."/>
            <person name="Sukno S.A."/>
            <person name="Thon M.R."/>
        </authorList>
    </citation>
    <scope>NUCLEOTIDE SEQUENCE [LARGE SCALE GENOMIC DNA]</scope>
    <source>
        <strain evidence="3">TX430BB</strain>
    </source>
</reference>
<dbReference type="Proteomes" id="UP000027238">
    <property type="component" value="Unassembled WGS sequence"/>
</dbReference>
<evidence type="ECO:0000313" key="2">
    <source>
        <dbReference type="EMBL" id="KDN68662.1"/>
    </source>
</evidence>
<feature type="region of interest" description="Disordered" evidence="1">
    <location>
        <begin position="227"/>
        <end position="257"/>
    </location>
</feature>
<dbReference type="STRING" id="1173701.A0A066XIE5"/>
<dbReference type="AlphaFoldDB" id="A0A066XIE5"/>
<name>A0A066XIE5_COLSU</name>
<dbReference type="HOGENOM" id="CLU_1081878_0_0_1"/>
<organism evidence="2 3">
    <name type="scientific">Colletotrichum sublineola</name>
    <name type="common">Sorghum anthracnose fungus</name>
    <dbReference type="NCBI Taxonomy" id="1173701"/>
    <lineage>
        <taxon>Eukaryota</taxon>
        <taxon>Fungi</taxon>
        <taxon>Dikarya</taxon>
        <taxon>Ascomycota</taxon>
        <taxon>Pezizomycotina</taxon>
        <taxon>Sordariomycetes</taxon>
        <taxon>Hypocreomycetidae</taxon>
        <taxon>Glomerellales</taxon>
        <taxon>Glomerellaceae</taxon>
        <taxon>Colletotrichum</taxon>
        <taxon>Colletotrichum graminicola species complex</taxon>
    </lineage>
</organism>